<keyword evidence="4" id="KW-1185">Reference proteome</keyword>
<dbReference type="PROSITE" id="PS51465">
    <property type="entry name" value="KAZAL_2"/>
    <property type="match status" value="2"/>
</dbReference>
<evidence type="ECO:0000313" key="4">
    <source>
        <dbReference type="Proteomes" id="UP001652621"/>
    </source>
</evidence>
<dbReference type="Pfam" id="PF25027">
    <property type="entry name" value="EGF1_RECK"/>
    <property type="match status" value="1"/>
</dbReference>
<proteinExistence type="predicted"/>
<dbReference type="InterPro" id="IPR056979">
    <property type="entry name" value="FZ_RECK"/>
</dbReference>
<dbReference type="RefSeq" id="XP_058985319.1">
    <property type="nucleotide sequence ID" value="XM_059129336.1"/>
</dbReference>
<feature type="compositionally biased region" description="Low complexity" evidence="1">
    <location>
        <begin position="52"/>
        <end position="77"/>
    </location>
</feature>
<feature type="domain" description="Kazal-like" evidence="3">
    <location>
        <begin position="793"/>
        <end position="839"/>
    </location>
</feature>
<dbReference type="InterPro" id="IPR002350">
    <property type="entry name" value="Kazal_dom"/>
</dbReference>
<gene>
    <name evidence="5" type="primary">LOC101896271</name>
</gene>
<dbReference type="PROSITE" id="PS00282">
    <property type="entry name" value="KAZAL_1"/>
    <property type="match status" value="1"/>
</dbReference>
<evidence type="ECO:0000259" key="3">
    <source>
        <dbReference type="PROSITE" id="PS51465"/>
    </source>
</evidence>
<dbReference type="SUPFAM" id="SSF100895">
    <property type="entry name" value="Kazal-type serine protease inhibitors"/>
    <property type="match status" value="3"/>
</dbReference>
<dbReference type="PANTHER" id="PTHR13487:SF3">
    <property type="entry name" value="REVERSION-INDUCING CYSTEINE-RICH PROTEIN WITH KAZAL MOTIFS"/>
    <property type="match status" value="1"/>
</dbReference>
<dbReference type="Pfam" id="PF23298">
    <property type="entry name" value="FZ_RECK"/>
    <property type="match status" value="1"/>
</dbReference>
<sequence length="1144" mass="128535">MQNSSAKRRIYQFQLLIAAGLLLLLFMPALVTSVRHIDNDDEYHDEQQQLLRQQQQLRYQQQQQQQQHHNQRQQQQLQRRRSSGFTSTSANHRPNESQQHWKHINKQYYTSVGTSYYNNNNNKLSMALTKYPQSAEAQYADDEEDPNDNQYHLREDNADDGDEDEDDMYSDDSIDVEASVGSVRSPNVKQNMQHPPYDFYNCCNEVFGSCRTSCENLSLVQLSPTDVNGRSIRLEMKKYCPSMQLEFWSCMNRTLEAVARGSQWSGRRCCALGVSPRCSNACATMSSTGELINACRQSDEQHMFACFERQEAGDRCCGNAKTSECLQACREIFEPHPSHKRNNRRHLHEMCGEKNADVIQCVKNVTDMSPVTNSHKYLPCCDFSDNENCRNTCRTVLNTTESTAIIIGELEAGGCGTVLPHLPLWQCFFTAERKMFVPAVSVNNHESEVSQINRLGIDGAKLHCCEKALSAKCRRLCLQTFTTDWTNTMNNFEEACLMQPNELELRQCIDEVDEPCELGCDGLSFCTNFNNRPTELFRSCTVEADMAAKSDLLMWQQRGYVSLPGVNLPIKNMTRCSPEKWKAIACVLQTKPCSRQGHYNHICRENCYEILSECMDWTRMNTSLNADAICARLHPEGEGVPCISLRPYLEESDAPKETGGHHRITSPCKGHPCNASEVCLAARNGSSMYECIPACALGETSNYLVPFGAYVRIPVQLTANRGGFKVCRCGLQGRIEHCQPLPSVSFESCVLPGGRKIKHGTSFYLECNLCTCYAEEITCTKKQCKMPGYTDVSYTSLPCNCPTHYVPVCGINGRTYPSLCIARCLGLQDTDVEFGACSVWNPCAPGAYHCPAGMQCLEHRQICLSSMHRPCLQYKCVNQTLPCENSDQPVCDTKGITYKSACDLLNAKSNFAHWGPCNRGCSWKGPVCGINGVNYPSECAAWSDYILVDYKGRCREVGLLSHDLDRKRCRLVKCPDLPSPYCQAITPPGACCPLCASAFRIIYSRKQIDRALYALRGQHKDLLTLRSVLHEIDSLVQVTECQLTGFLTMEVGIFVAIVPRASTPNRMQIEACIREAEKLSSLITAQSHKITTNLILSGLTMSNMLDPSIENASIPCWNDLSLYLLLVMASGSVLMGLWRTKYVS</sequence>
<dbReference type="InterPro" id="IPR056977">
    <property type="entry name" value="FnI_RECK"/>
</dbReference>
<dbReference type="GeneID" id="101896271"/>
<feature type="domain" description="Kazal-like" evidence="3">
    <location>
        <begin position="865"/>
        <end position="919"/>
    </location>
</feature>
<feature type="compositionally biased region" description="Polar residues" evidence="1">
    <location>
        <begin position="83"/>
        <end position="98"/>
    </location>
</feature>
<dbReference type="CDD" id="cd00104">
    <property type="entry name" value="KAZAL_FS"/>
    <property type="match status" value="1"/>
</dbReference>
<feature type="signal peptide" evidence="2">
    <location>
        <begin position="1"/>
        <end position="33"/>
    </location>
</feature>
<dbReference type="PANTHER" id="PTHR13487">
    <property type="entry name" value="SERINE PROTEASE INHIBITOR"/>
    <property type="match status" value="1"/>
</dbReference>
<dbReference type="Gene3D" id="3.30.60.30">
    <property type="match status" value="2"/>
</dbReference>
<evidence type="ECO:0000313" key="5">
    <source>
        <dbReference type="RefSeq" id="XP_058985319.1"/>
    </source>
</evidence>
<reference evidence="5" key="1">
    <citation type="submission" date="2025-08" db="UniProtKB">
        <authorList>
            <consortium name="RefSeq"/>
        </authorList>
    </citation>
    <scope>IDENTIFICATION</scope>
    <source>
        <strain evidence="5">Aabys</strain>
        <tissue evidence="5">Whole body</tissue>
    </source>
</reference>
<dbReference type="Pfam" id="PF07648">
    <property type="entry name" value="Kazal_2"/>
    <property type="match status" value="2"/>
</dbReference>
<evidence type="ECO:0000256" key="2">
    <source>
        <dbReference type="SAM" id="SignalP"/>
    </source>
</evidence>
<feature type="compositionally biased region" description="Acidic residues" evidence="1">
    <location>
        <begin position="157"/>
        <end position="170"/>
    </location>
</feature>
<dbReference type="SMART" id="SM00280">
    <property type="entry name" value="KAZAL"/>
    <property type="match status" value="3"/>
</dbReference>
<dbReference type="Pfam" id="PF22961">
    <property type="entry name" value="RECK-like_N"/>
    <property type="match status" value="1"/>
</dbReference>
<dbReference type="Pfam" id="PF25028">
    <property type="entry name" value="FnI_RECK"/>
    <property type="match status" value="1"/>
</dbReference>
<dbReference type="InterPro" id="IPR055110">
    <property type="entry name" value="RECK-like_N"/>
</dbReference>
<dbReference type="Proteomes" id="UP001652621">
    <property type="component" value="Unplaced"/>
</dbReference>
<dbReference type="Pfam" id="PF23332">
    <property type="entry name" value="CC4_RECK"/>
    <property type="match status" value="2"/>
</dbReference>
<feature type="chain" id="PRO_5045113963" evidence="2">
    <location>
        <begin position="34"/>
        <end position="1144"/>
    </location>
</feature>
<dbReference type="InterPro" id="IPR056976">
    <property type="entry name" value="EGF1_RECK"/>
</dbReference>
<organism evidence="4 5">
    <name type="scientific">Musca domestica</name>
    <name type="common">House fly</name>
    <dbReference type="NCBI Taxonomy" id="7370"/>
    <lineage>
        <taxon>Eukaryota</taxon>
        <taxon>Metazoa</taxon>
        <taxon>Ecdysozoa</taxon>
        <taxon>Arthropoda</taxon>
        <taxon>Hexapoda</taxon>
        <taxon>Insecta</taxon>
        <taxon>Pterygota</taxon>
        <taxon>Neoptera</taxon>
        <taxon>Endopterygota</taxon>
        <taxon>Diptera</taxon>
        <taxon>Brachycera</taxon>
        <taxon>Muscomorpha</taxon>
        <taxon>Muscoidea</taxon>
        <taxon>Muscidae</taxon>
        <taxon>Musca</taxon>
    </lineage>
</organism>
<keyword evidence="2" id="KW-0732">Signal</keyword>
<accession>A0ABM3VHN7</accession>
<dbReference type="InterPro" id="IPR056978">
    <property type="entry name" value="CC4_RECK"/>
</dbReference>
<feature type="region of interest" description="Disordered" evidence="1">
    <location>
        <begin position="52"/>
        <end position="101"/>
    </location>
</feature>
<dbReference type="InterPro" id="IPR036058">
    <property type="entry name" value="Kazal_dom_sf"/>
</dbReference>
<evidence type="ECO:0000256" key="1">
    <source>
        <dbReference type="SAM" id="MobiDB-lite"/>
    </source>
</evidence>
<dbReference type="InterPro" id="IPR039016">
    <property type="entry name" value="RECK"/>
</dbReference>
<protein>
    <submittedName>
        <fullName evidence="5">Reversion-inducing cysteine-rich protein with Kazal motifs</fullName>
    </submittedName>
</protein>
<feature type="region of interest" description="Disordered" evidence="1">
    <location>
        <begin position="133"/>
        <end position="170"/>
    </location>
</feature>
<name>A0ABM3VHN7_MUSDO</name>